<dbReference type="AlphaFoldDB" id="A0A7K0CW28"/>
<evidence type="ECO:0000313" key="2">
    <source>
        <dbReference type="Proteomes" id="UP000438448"/>
    </source>
</evidence>
<organism evidence="1 2">
    <name type="scientific">Nocardia macrotermitis</name>
    <dbReference type="NCBI Taxonomy" id="2585198"/>
    <lineage>
        <taxon>Bacteria</taxon>
        <taxon>Bacillati</taxon>
        <taxon>Actinomycetota</taxon>
        <taxon>Actinomycetes</taxon>
        <taxon>Mycobacteriales</taxon>
        <taxon>Nocardiaceae</taxon>
        <taxon>Nocardia</taxon>
    </lineage>
</organism>
<protein>
    <submittedName>
        <fullName evidence="1">Uncharacterized protein</fullName>
    </submittedName>
</protein>
<keyword evidence="2" id="KW-1185">Reference proteome</keyword>
<dbReference type="InterPro" id="IPR049747">
    <property type="entry name" value="SCO2522-like"/>
</dbReference>
<dbReference type="EMBL" id="WEGK01000001">
    <property type="protein sequence ID" value="MQY17695.1"/>
    <property type="molecule type" value="Genomic_DNA"/>
</dbReference>
<sequence length="341" mass="38143">MDFGAVYSETAEQVKIANIELSHLSIEAGHFYMKDLAGGLDLVRNQFRRVKNLVDLYSEAARAEFGASARVSTCFLVDDYFGAKTDPVDVLTKILGTAEEFGLEIDYIARESACWESPQYVDGQPTGHSLPLAEIIGSSIVSEPVPATTGGRPPDIESGWLCNGRRSSEYDSKQAMQLTKYRPPEELGRREHSIFLDVELWAESVGGDGERHIRWSCPYLASIWQLLRLGMVRYDGRPVVQPQPVGDKWPERWWEMPAVIQLNPRAAPFAAYQALSILPQSYLKIEHAVRTILDHVHLDEELVRQTLARGAREGVEIPREVTKRLQHVFLSEVSAAPGNGV</sequence>
<reference evidence="1 2" key="1">
    <citation type="submission" date="2019-10" db="EMBL/GenBank/DDBJ databases">
        <title>Nocardia macrotermitis sp. nov. and Nocardia aurantia sp. nov., isolated from the gut of fungus growing-termite Macrotermes natalensis.</title>
        <authorList>
            <person name="Benndorf R."/>
            <person name="Schwitalla J."/>
            <person name="Martin K."/>
            <person name="De Beer W."/>
            <person name="Kaster A.-K."/>
            <person name="Vollmers J."/>
            <person name="Poulsen M."/>
            <person name="Beemelmanns C."/>
        </authorList>
    </citation>
    <scope>NUCLEOTIDE SEQUENCE [LARGE SCALE GENOMIC DNA]</scope>
    <source>
        <strain evidence="1 2">RB20</strain>
    </source>
</reference>
<dbReference type="Proteomes" id="UP000438448">
    <property type="component" value="Unassembled WGS sequence"/>
</dbReference>
<gene>
    <name evidence="1" type="ORF">NRB20_07590</name>
</gene>
<evidence type="ECO:0000313" key="1">
    <source>
        <dbReference type="EMBL" id="MQY17695.1"/>
    </source>
</evidence>
<dbReference type="RefSeq" id="WP_153407672.1">
    <property type="nucleotide sequence ID" value="NZ_WEGK01000001.1"/>
</dbReference>
<dbReference type="OrthoDB" id="4561843at2"/>
<proteinExistence type="predicted"/>
<accession>A0A7K0CW28</accession>
<dbReference type="NCBIfam" id="NF040566">
    <property type="entry name" value="SCO2522_fam"/>
    <property type="match status" value="1"/>
</dbReference>
<comment type="caution">
    <text evidence="1">The sequence shown here is derived from an EMBL/GenBank/DDBJ whole genome shotgun (WGS) entry which is preliminary data.</text>
</comment>
<name>A0A7K0CW28_9NOCA</name>